<accession>A0A0A9C143</accession>
<reference evidence="1" key="1">
    <citation type="submission" date="2014-09" db="EMBL/GenBank/DDBJ databases">
        <authorList>
            <person name="Magalhaes I.L.F."/>
            <person name="Oliveira U."/>
            <person name="Santos F.R."/>
            <person name="Vidigal T.H.D.A."/>
            <person name="Brescovit A.D."/>
            <person name="Santos A.J."/>
        </authorList>
    </citation>
    <scope>NUCLEOTIDE SEQUENCE</scope>
    <source>
        <tissue evidence="1">Shoot tissue taken approximately 20 cm above the soil surface</tissue>
    </source>
</reference>
<dbReference type="EMBL" id="GBRH01228599">
    <property type="protein sequence ID" value="JAD69296.1"/>
    <property type="molecule type" value="Transcribed_RNA"/>
</dbReference>
<organism evidence="1">
    <name type="scientific">Arundo donax</name>
    <name type="common">Giant reed</name>
    <name type="synonym">Donax arundinaceus</name>
    <dbReference type="NCBI Taxonomy" id="35708"/>
    <lineage>
        <taxon>Eukaryota</taxon>
        <taxon>Viridiplantae</taxon>
        <taxon>Streptophyta</taxon>
        <taxon>Embryophyta</taxon>
        <taxon>Tracheophyta</taxon>
        <taxon>Spermatophyta</taxon>
        <taxon>Magnoliopsida</taxon>
        <taxon>Liliopsida</taxon>
        <taxon>Poales</taxon>
        <taxon>Poaceae</taxon>
        <taxon>PACMAD clade</taxon>
        <taxon>Arundinoideae</taxon>
        <taxon>Arundineae</taxon>
        <taxon>Arundo</taxon>
    </lineage>
</organism>
<evidence type="ECO:0000313" key="1">
    <source>
        <dbReference type="EMBL" id="JAD69296.1"/>
    </source>
</evidence>
<protein>
    <submittedName>
        <fullName evidence="1">Uncharacterized protein</fullName>
    </submittedName>
</protein>
<reference evidence="1" key="2">
    <citation type="journal article" date="2015" name="Data Brief">
        <title>Shoot transcriptome of the giant reed, Arundo donax.</title>
        <authorList>
            <person name="Barrero R.A."/>
            <person name="Guerrero F.D."/>
            <person name="Moolhuijzen P."/>
            <person name="Goolsby J.A."/>
            <person name="Tidwell J."/>
            <person name="Bellgard S.E."/>
            <person name="Bellgard M.I."/>
        </authorList>
    </citation>
    <scope>NUCLEOTIDE SEQUENCE</scope>
    <source>
        <tissue evidence="1">Shoot tissue taken approximately 20 cm above the soil surface</tissue>
    </source>
</reference>
<name>A0A0A9C143_ARUDO</name>
<sequence length="9" mass="1033">MVAEENQVN</sequence>
<proteinExistence type="predicted"/>